<name>A0A368L503_9BURK</name>
<dbReference type="PROSITE" id="PS52016">
    <property type="entry name" value="TONB_DEPENDENT_REC_3"/>
    <property type="match status" value="1"/>
</dbReference>
<evidence type="ECO:0000256" key="10">
    <source>
        <dbReference type="PROSITE-ProRule" id="PRU01360"/>
    </source>
</evidence>
<evidence type="ECO:0000256" key="11">
    <source>
        <dbReference type="RuleBase" id="RU003357"/>
    </source>
</evidence>
<dbReference type="GO" id="GO:0015344">
    <property type="term" value="F:siderophore uptake transmembrane transporter activity"/>
    <property type="evidence" value="ECO:0007669"/>
    <property type="project" value="TreeGrafter"/>
</dbReference>
<dbReference type="Gene3D" id="2.40.170.20">
    <property type="entry name" value="TonB-dependent receptor, beta-barrel domain"/>
    <property type="match status" value="1"/>
</dbReference>
<dbReference type="PANTHER" id="PTHR30069">
    <property type="entry name" value="TONB-DEPENDENT OUTER MEMBRANE RECEPTOR"/>
    <property type="match status" value="1"/>
</dbReference>
<dbReference type="InterPro" id="IPR036942">
    <property type="entry name" value="Beta-barrel_TonB_sf"/>
</dbReference>
<comment type="subcellular location">
    <subcellularLocation>
        <location evidence="1 10">Cell outer membrane</location>
        <topology evidence="1 10">Multi-pass membrane protein</topology>
    </subcellularLocation>
</comment>
<dbReference type="GO" id="GO:0044718">
    <property type="term" value="P:siderophore transmembrane transport"/>
    <property type="evidence" value="ECO:0007669"/>
    <property type="project" value="TreeGrafter"/>
</dbReference>
<evidence type="ECO:0000313" key="15">
    <source>
        <dbReference type="EMBL" id="RCS58638.1"/>
    </source>
</evidence>
<evidence type="ECO:0000256" key="6">
    <source>
        <dbReference type="ARBA" id="ARBA00023077"/>
    </source>
</evidence>
<protein>
    <submittedName>
        <fullName evidence="15">TonB-dependent receptor</fullName>
    </submittedName>
</protein>
<evidence type="ECO:0000256" key="5">
    <source>
        <dbReference type="ARBA" id="ARBA00022692"/>
    </source>
</evidence>
<feature type="domain" description="TonB-dependent receptor plug" evidence="14">
    <location>
        <begin position="70"/>
        <end position="173"/>
    </location>
</feature>
<dbReference type="PANTHER" id="PTHR30069:SF40">
    <property type="entry name" value="TONB-DEPENDENT RECEPTOR NMB0964-RELATED"/>
    <property type="match status" value="1"/>
</dbReference>
<keyword evidence="5 10" id="KW-0812">Transmembrane</keyword>
<dbReference type="GO" id="GO:0009279">
    <property type="term" value="C:cell outer membrane"/>
    <property type="evidence" value="ECO:0007669"/>
    <property type="project" value="UniProtKB-SubCell"/>
</dbReference>
<evidence type="ECO:0000313" key="16">
    <source>
        <dbReference type="Proteomes" id="UP000252357"/>
    </source>
</evidence>
<evidence type="ECO:0000256" key="9">
    <source>
        <dbReference type="ARBA" id="ARBA00023237"/>
    </source>
</evidence>
<dbReference type="InterPro" id="IPR000531">
    <property type="entry name" value="Beta-barrel_TonB"/>
</dbReference>
<feature type="region of interest" description="Disordered" evidence="12">
    <location>
        <begin position="248"/>
        <end position="268"/>
    </location>
</feature>
<dbReference type="Gene3D" id="2.170.130.10">
    <property type="entry name" value="TonB-dependent receptor, plug domain"/>
    <property type="match status" value="1"/>
</dbReference>
<dbReference type="InterPro" id="IPR037066">
    <property type="entry name" value="Plug_dom_sf"/>
</dbReference>
<keyword evidence="3 10" id="KW-0813">Transport</keyword>
<comment type="caution">
    <text evidence="15">The sequence shown here is derived from an EMBL/GenBank/DDBJ whole genome shotgun (WGS) entry which is preliminary data.</text>
</comment>
<evidence type="ECO:0000256" key="12">
    <source>
        <dbReference type="SAM" id="MobiDB-lite"/>
    </source>
</evidence>
<reference evidence="15 16" key="1">
    <citation type="journal article" date="2018" name="Int. J. Syst. Evol. Microbiol.">
        <title>Parvibium lacunae gen. nov., sp. nov., a new member of the family Alcaligenaceae isolated from a freshwater pond.</title>
        <authorList>
            <person name="Chen W.M."/>
            <person name="Xie P.B."/>
            <person name="Hsu M.Y."/>
            <person name="Sheu S.Y."/>
        </authorList>
    </citation>
    <scope>NUCLEOTIDE SEQUENCE [LARGE SCALE GENOMIC DNA]</scope>
    <source>
        <strain evidence="15 16">KMB9</strain>
    </source>
</reference>
<keyword evidence="4 10" id="KW-1134">Transmembrane beta strand</keyword>
<dbReference type="EMBL" id="QPGB01000002">
    <property type="protein sequence ID" value="RCS58638.1"/>
    <property type="molecule type" value="Genomic_DNA"/>
</dbReference>
<dbReference type="OrthoDB" id="9795928at2"/>
<evidence type="ECO:0000256" key="3">
    <source>
        <dbReference type="ARBA" id="ARBA00022448"/>
    </source>
</evidence>
<dbReference type="Proteomes" id="UP000252357">
    <property type="component" value="Unassembled WGS sequence"/>
</dbReference>
<evidence type="ECO:0000259" key="13">
    <source>
        <dbReference type="Pfam" id="PF00593"/>
    </source>
</evidence>
<evidence type="ECO:0000259" key="14">
    <source>
        <dbReference type="Pfam" id="PF07715"/>
    </source>
</evidence>
<dbReference type="SUPFAM" id="SSF56935">
    <property type="entry name" value="Porins"/>
    <property type="match status" value="1"/>
</dbReference>
<evidence type="ECO:0000256" key="8">
    <source>
        <dbReference type="ARBA" id="ARBA00023170"/>
    </source>
</evidence>
<keyword evidence="6 11" id="KW-0798">TonB box</keyword>
<accession>A0A368L503</accession>
<keyword evidence="7 10" id="KW-0472">Membrane</keyword>
<dbReference type="Pfam" id="PF07715">
    <property type="entry name" value="Plug"/>
    <property type="match status" value="1"/>
</dbReference>
<comment type="similarity">
    <text evidence="2 10 11">Belongs to the TonB-dependent receptor family.</text>
</comment>
<evidence type="ECO:0000256" key="2">
    <source>
        <dbReference type="ARBA" id="ARBA00009810"/>
    </source>
</evidence>
<keyword evidence="16" id="KW-1185">Reference proteome</keyword>
<proteinExistence type="inferred from homology"/>
<dbReference type="AlphaFoldDB" id="A0A368L503"/>
<keyword evidence="9 10" id="KW-0998">Cell outer membrane</keyword>
<evidence type="ECO:0000256" key="7">
    <source>
        <dbReference type="ARBA" id="ARBA00023136"/>
    </source>
</evidence>
<dbReference type="InterPro" id="IPR039426">
    <property type="entry name" value="TonB-dep_rcpt-like"/>
</dbReference>
<gene>
    <name evidence="15" type="ORF">DU000_07510</name>
</gene>
<evidence type="ECO:0000256" key="1">
    <source>
        <dbReference type="ARBA" id="ARBA00004571"/>
    </source>
</evidence>
<dbReference type="RefSeq" id="WP_114402722.1">
    <property type="nucleotide sequence ID" value="NZ_QPGB01000002.1"/>
</dbReference>
<dbReference type="InterPro" id="IPR012910">
    <property type="entry name" value="Plug_dom"/>
</dbReference>
<dbReference type="Pfam" id="PF00593">
    <property type="entry name" value="TonB_dep_Rec_b-barrel"/>
    <property type="match status" value="1"/>
</dbReference>
<sequence>MFSSHWASVRARSSTSIVIGPSHLPLNPALIALAAALSLPLWSSLAQAEEPAALGDIVVSASPLNNKANALAAPVTVLSGQKLAAERQSSLGETLAREVGVSSSYFGPNASRPVIRGLDGERLRILSNGMGSNDASGASQDHAVTLEPLLYERVEILRGPAALQYGGGAIGGVVNVLDGRIPTEKNLGLAGAYSTRYGGAERERSQVLRLDSSNARVGLHADVYDRQTADLKIPGYVRSAARRMNAPLAAGEEERRGSLPNSSSHTRGGALGATAFFDKGYLGTSVSEYQSNYGTVAEESVRIGVHQSRQDIVGEWRGDSWFERLRFKHSENDYRHTEYEDNTPGTYFKNRGRETRLDIQHAPIGRLRGSFGISQQRFSFSALGEEAYLPTTRNENQALYLYEEWTLGALKLHGGLRQEYSRVRSESSENPNFGAGESRNFKPFSQAVGANWQVIPGYILTSNYAISQRAPNYQELFANGPHVATNAWEIGNRQLGIERGRAWDLGLRKTQGVVTGSVTVFEQRFDQYIALIGNGNVNLSGPDPLDEFVYQGVRARFRGAELESRWRILNRQPTTLDLEWRADTVKATNTSSGEPLPRIAPSRQMVSVVYRGIPYSSRLDIQKVQGQGQIAPNELPTAGYWLVNAYSSYRTSINGLDWEWFIRFNNLLNQDIRYHSAFLKDQAPLGKRSALIGGTIRF</sequence>
<organism evidence="15 16">
    <name type="scientific">Parvibium lacunae</name>
    <dbReference type="NCBI Taxonomy" id="1888893"/>
    <lineage>
        <taxon>Bacteria</taxon>
        <taxon>Pseudomonadati</taxon>
        <taxon>Pseudomonadota</taxon>
        <taxon>Betaproteobacteria</taxon>
        <taxon>Burkholderiales</taxon>
        <taxon>Alcaligenaceae</taxon>
        <taxon>Parvibium</taxon>
    </lineage>
</organism>
<feature type="domain" description="TonB-dependent receptor-like beta-barrel" evidence="13">
    <location>
        <begin position="266"/>
        <end position="667"/>
    </location>
</feature>
<evidence type="ECO:0000256" key="4">
    <source>
        <dbReference type="ARBA" id="ARBA00022452"/>
    </source>
</evidence>
<keyword evidence="8 15" id="KW-0675">Receptor</keyword>